<keyword evidence="5" id="KW-1185">Reference proteome</keyword>
<keyword evidence="2" id="KW-0472">Membrane</keyword>
<keyword evidence="2" id="KW-0812">Transmembrane</keyword>
<dbReference type="OrthoDB" id="10254221at2759"/>
<organism evidence="4 5">
    <name type="scientific">Amniculicola lignicola CBS 123094</name>
    <dbReference type="NCBI Taxonomy" id="1392246"/>
    <lineage>
        <taxon>Eukaryota</taxon>
        <taxon>Fungi</taxon>
        <taxon>Dikarya</taxon>
        <taxon>Ascomycota</taxon>
        <taxon>Pezizomycotina</taxon>
        <taxon>Dothideomycetes</taxon>
        <taxon>Pleosporomycetidae</taxon>
        <taxon>Pleosporales</taxon>
        <taxon>Amniculicolaceae</taxon>
        <taxon>Amniculicola</taxon>
    </lineage>
</organism>
<name>A0A6A5X493_9PLEO</name>
<dbReference type="Gene3D" id="3.40.50.720">
    <property type="entry name" value="NAD(P)-binding Rossmann-like Domain"/>
    <property type="match status" value="1"/>
</dbReference>
<evidence type="ECO:0000313" key="4">
    <source>
        <dbReference type="EMBL" id="KAF2007661.1"/>
    </source>
</evidence>
<dbReference type="InterPro" id="IPR016040">
    <property type="entry name" value="NAD(P)-bd_dom"/>
</dbReference>
<sequence length="259" mass="28922">MNPKYAVLGATGTVGQSILSILSTTPNKDIHAFVRSKAKLQTSCPDLCSRPQLSIFEGNLTDITTLSECLKGTQAVFLAIGVTENIPRCSVAQNTARAVISALLLLRKQDKNARMPHLIVLSSATLEDKLWREYPPFVHSLVWASFNYIYVDLELAEEYLRDQMDWVSSTFVKPGGLVNDAQKGHALSMERQKTFLSFLDLAAGMVEIADAGADVWEGRSVSVVPTAADVKIEWWAVWFMIKGLLCHYLPALFWVWRRM</sequence>
<dbReference type="Pfam" id="PF13460">
    <property type="entry name" value="NAD_binding_10"/>
    <property type="match status" value="1"/>
</dbReference>
<feature type="transmembrane region" description="Helical" evidence="2">
    <location>
        <begin position="234"/>
        <end position="256"/>
    </location>
</feature>
<dbReference type="SUPFAM" id="SSF51735">
    <property type="entry name" value="NAD(P)-binding Rossmann-fold domains"/>
    <property type="match status" value="1"/>
</dbReference>
<protein>
    <recommendedName>
        <fullName evidence="3">NAD(P)-binding domain-containing protein</fullName>
    </recommendedName>
</protein>
<dbReference type="AlphaFoldDB" id="A0A6A5X493"/>
<dbReference type="PANTHER" id="PTHR15020">
    <property type="entry name" value="FLAVIN REDUCTASE-RELATED"/>
    <property type="match status" value="1"/>
</dbReference>
<proteinExistence type="inferred from homology"/>
<feature type="domain" description="NAD(P)-binding" evidence="3">
    <location>
        <begin position="9"/>
        <end position="208"/>
    </location>
</feature>
<gene>
    <name evidence="4" type="ORF">P154DRAFT_401</name>
</gene>
<keyword evidence="2" id="KW-1133">Transmembrane helix</keyword>
<accession>A0A6A5X493</accession>
<evidence type="ECO:0000313" key="5">
    <source>
        <dbReference type="Proteomes" id="UP000799779"/>
    </source>
</evidence>
<evidence type="ECO:0000256" key="1">
    <source>
        <dbReference type="ARBA" id="ARBA00038376"/>
    </source>
</evidence>
<reference evidence="4" key="1">
    <citation type="journal article" date="2020" name="Stud. Mycol.">
        <title>101 Dothideomycetes genomes: a test case for predicting lifestyles and emergence of pathogens.</title>
        <authorList>
            <person name="Haridas S."/>
            <person name="Albert R."/>
            <person name="Binder M."/>
            <person name="Bloem J."/>
            <person name="Labutti K."/>
            <person name="Salamov A."/>
            <person name="Andreopoulos B."/>
            <person name="Baker S."/>
            <person name="Barry K."/>
            <person name="Bills G."/>
            <person name="Bluhm B."/>
            <person name="Cannon C."/>
            <person name="Castanera R."/>
            <person name="Culley D."/>
            <person name="Daum C."/>
            <person name="Ezra D."/>
            <person name="Gonzalez J."/>
            <person name="Henrissat B."/>
            <person name="Kuo A."/>
            <person name="Liang C."/>
            <person name="Lipzen A."/>
            <person name="Lutzoni F."/>
            <person name="Magnuson J."/>
            <person name="Mondo S."/>
            <person name="Nolan M."/>
            <person name="Ohm R."/>
            <person name="Pangilinan J."/>
            <person name="Park H.-J."/>
            <person name="Ramirez L."/>
            <person name="Alfaro M."/>
            <person name="Sun H."/>
            <person name="Tritt A."/>
            <person name="Yoshinaga Y."/>
            <person name="Zwiers L.-H."/>
            <person name="Turgeon B."/>
            <person name="Goodwin S."/>
            <person name="Spatafora J."/>
            <person name="Crous P."/>
            <person name="Grigoriev I."/>
        </authorList>
    </citation>
    <scope>NUCLEOTIDE SEQUENCE</scope>
    <source>
        <strain evidence="4">CBS 123094</strain>
    </source>
</reference>
<evidence type="ECO:0000256" key="2">
    <source>
        <dbReference type="SAM" id="Phobius"/>
    </source>
</evidence>
<dbReference type="InterPro" id="IPR036291">
    <property type="entry name" value="NAD(P)-bd_dom_sf"/>
</dbReference>
<dbReference type="Proteomes" id="UP000799779">
    <property type="component" value="Unassembled WGS sequence"/>
</dbReference>
<comment type="similarity">
    <text evidence="1">Belongs to the avfA family.</text>
</comment>
<evidence type="ECO:0000259" key="3">
    <source>
        <dbReference type="Pfam" id="PF13460"/>
    </source>
</evidence>
<dbReference type="PANTHER" id="PTHR15020:SF50">
    <property type="entry name" value="UPF0659 PROTEIN YMR090W"/>
    <property type="match status" value="1"/>
</dbReference>
<dbReference type="EMBL" id="ML977556">
    <property type="protein sequence ID" value="KAF2007661.1"/>
    <property type="molecule type" value="Genomic_DNA"/>
</dbReference>